<dbReference type="OrthoDB" id="129537at2759"/>
<dbReference type="Proteomes" id="UP000435112">
    <property type="component" value="Unassembled WGS sequence"/>
</dbReference>
<feature type="region of interest" description="Disordered" evidence="1">
    <location>
        <begin position="111"/>
        <end position="256"/>
    </location>
</feature>
<dbReference type="EMBL" id="QXFU01001035">
    <property type="protein sequence ID" value="KAE9012693.1"/>
    <property type="molecule type" value="Genomic_DNA"/>
</dbReference>
<feature type="compositionally biased region" description="Basic and acidic residues" evidence="1">
    <location>
        <begin position="157"/>
        <end position="184"/>
    </location>
</feature>
<comment type="caution">
    <text evidence="2">The sequence shown here is derived from an EMBL/GenBank/DDBJ whole genome shotgun (WGS) entry which is preliminary data.</text>
</comment>
<dbReference type="AlphaFoldDB" id="A0A6A3L9Z5"/>
<name>A0A6A3L9Z5_9STRA</name>
<proteinExistence type="predicted"/>
<protein>
    <submittedName>
        <fullName evidence="2">Uncharacterized protein</fullName>
    </submittedName>
</protein>
<accession>A0A6A3L9Z5</accession>
<gene>
    <name evidence="2" type="ORF">PR002_g14735</name>
</gene>
<evidence type="ECO:0000256" key="1">
    <source>
        <dbReference type="SAM" id="MobiDB-lite"/>
    </source>
</evidence>
<evidence type="ECO:0000313" key="2">
    <source>
        <dbReference type="EMBL" id="KAE9012693.1"/>
    </source>
</evidence>
<organism evidence="2 3">
    <name type="scientific">Phytophthora rubi</name>
    <dbReference type="NCBI Taxonomy" id="129364"/>
    <lineage>
        <taxon>Eukaryota</taxon>
        <taxon>Sar</taxon>
        <taxon>Stramenopiles</taxon>
        <taxon>Oomycota</taxon>
        <taxon>Peronosporomycetes</taxon>
        <taxon>Peronosporales</taxon>
        <taxon>Peronosporaceae</taxon>
        <taxon>Phytophthora</taxon>
    </lineage>
</organism>
<reference evidence="2 3" key="1">
    <citation type="submission" date="2018-09" db="EMBL/GenBank/DDBJ databases">
        <title>Genomic investigation of the strawberry pathogen Phytophthora fragariae indicates pathogenicity is determined by transcriptional variation in three key races.</title>
        <authorList>
            <person name="Adams T.M."/>
            <person name="Armitage A.D."/>
            <person name="Sobczyk M.K."/>
            <person name="Bates H.J."/>
            <person name="Dunwell J.M."/>
            <person name="Nellist C.F."/>
            <person name="Harrison R.J."/>
        </authorList>
    </citation>
    <scope>NUCLEOTIDE SEQUENCE [LARGE SCALE GENOMIC DNA]</scope>
    <source>
        <strain evidence="2 3">SCRP324</strain>
    </source>
</reference>
<evidence type="ECO:0000313" key="3">
    <source>
        <dbReference type="Proteomes" id="UP000435112"/>
    </source>
</evidence>
<sequence length="479" mass="52107">MPIHSTTRFVMKALYERVLAQLPTPRLHESCNAVLKEEFASVSQNLDDVVAAFAKLQEVHDAVSKLQQRHQSTGGRSNSVRASMDDAMDLQQQLQRQVEKLAAGMEVAQVQRKRKRVKEEVPGAINSVRSSGDENRTASCNGATNEAKRLKAGVDLNSDRSGGEIKRCAQKAERGDSFVVKREVTGSASSSKSESGGEDDDDESDDDADEVEGSEAAWKALTTKGNPSSNTKAAPSPAKPPAKQTETDTSTTKPSKESAVYMSTIVEVMKKLSVVGRWLIIPEVLTALKESVEEDVDGLQQSAVTSSLKVLVSWWDRNSEYQVQYAELYREYAAVVKSYADRLPSSDQNYELERLVGALSSTINSRGDLPMPGSARENVATAARSAKARGGISSETAAGVDDTFGNRIIKTITNMSRWLGKGRHEPAQSVLYRMIVDALRVFSNGIPDVSTRDRVVELLESLSEAVSASSNSEDQRTGD</sequence>
<feature type="compositionally biased region" description="Low complexity" evidence="1">
    <location>
        <begin position="226"/>
        <end position="236"/>
    </location>
</feature>
<feature type="compositionally biased region" description="Acidic residues" evidence="1">
    <location>
        <begin position="196"/>
        <end position="213"/>
    </location>
</feature>